<accession>A0A3D9G1F8</accession>
<dbReference type="InterPro" id="IPR006206">
    <property type="entry name" value="Mevalonate/galactokinase"/>
</dbReference>
<dbReference type="OrthoDB" id="1411003at2"/>
<dbReference type="InterPro" id="IPR006204">
    <property type="entry name" value="GHMP_kinase_N_dom"/>
</dbReference>
<dbReference type="PANTHER" id="PTHR10457">
    <property type="entry name" value="MEVALONATE KINASE/GALACTOKINASE"/>
    <property type="match status" value="1"/>
</dbReference>
<dbReference type="GO" id="GO:0005829">
    <property type="term" value="C:cytosol"/>
    <property type="evidence" value="ECO:0007669"/>
    <property type="project" value="TreeGrafter"/>
</dbReference>
<dbReference type="PANTHER" id="PTHR10457:SF7">
    <property type="entry name" value="GALACTOKINASE-RELATED"/>
    <property type="match status" value="1"/>
</dbReference>
<evidence type="ECO:0000256" key="3">
    <source>
        <dbReference type="ARBA" id="ARBA00022777"/>
    </source>
</evidence>
<protein>
    <submittedName>
        <fullName evidence="9">Galactokinase</fullName>
    </submittedName>
</protein>
<comment type="caution">
    <text evidence="9">The sequence shown here is derived from an EMBL/GenBank/DDBJ whole genome shotgun (WGS) entry which is preliminary data.</text>
</comment>
<gene>
    <name evidence="9" type="ORF">BD847_0325</name>
</gene>
<dbReference type="RefSeq" id="WP_115886505.1">
    <property type="nucleotide sequence ID" value="NZ_QRDQ01000007.1"/>
</dbReference>
<evidence type="ECO:0000259" key="7">
    <source>
        <dbReference type="Pfam" id="PF08544"/>
    </source>
</evidence>
<organism evidence="9 10">
    <name type="scientific">Flavobacterium cutihirudinis</name>
    <dbReference type="NCBI Taxonomy" id="1265740"/>
    <lineage>
        <taxon>Bacteria</taxon>
        <taxon>Pseudomonadati</taxon>
        <taxon>Bacteroidota</taxon>
        <taxon>Flavobacteriia</taxon>
        <taxon>Flavobacteriales</taxon>
        <taxon>Flavobacteriaceae</taxon>
        <taxon>Flavobacterium</taxon>
    </lineage>
</organism>
<dbReference type="Pfam" id="PF10509">
    <property type="entry name" value="GalKase_gal_bdg"/>
    <property type="match status" value="1"/>
</dbReference>
<feature type="domain" description="GHMP kinase N-terminal" evidence="6">
    <location>
        <begin position="78"/>
        <end position="163"/>
    </location>
</feature>
<evidence type="ECO:0000259" key="6">
    <source>
        <dbReference type="Pfam" id="PF00288"/>
    </source>
</evidence>
<feature type="domain" description="Galactokinase N-terminal" evidence="8">
    <location>
        <begin position="6"/>
        <end position="35"/>
    </location>
</feature>
<dbReference type="PRINTS" id="PR00473">
    <property type="entry name" value="GALCTOKINASE"/>
</dbReference>
<reference evidence="9 10" key="1">
    <citation type="submission" date="2018-07" db="EMBL/GenBank/DDBJ databases">
        <title>Genomic Encyclopedia of Archaeal and Bacterial Type Strains, Phase II (KMG-II): from individual species to whole genera.</title>
        <authorList>
            <person name="Goeker M."/>
        </authorList>
    </citation>
    <scope>NUCLEOTIDE SEQUENCE [LARGE SCALE GENOMIC DNA]</scope>
    <source>
        <strain evidence="9 10">DSM 25795</strain>
    </source>
</reference>
<evidence type="ECO:0000313" key="10">
    <source>
        <dbReference type="Proteomes" id="UP000257004"/>
    </source>
</evidence>
<keyword evidence="10" id="KW-1185">Reference proteome</keyword>
<evidence type="ECO:0000256" key="2">
    <source>
        <dbReference type="ARBA" id="ARBA00022741"/>
    </source>
</evidence>
<dbReference type="GO" id="GO:0006012">
    <property type="term" value="P:galactose metabolic process"/>
    <property type="evidence" value="ECO:0007669"/>
    <property type="project" value="UniProtKB-KW"/>
</dbReference>
<evidence type="ECO:0000256" key="4">
    <source>
        <dbReference type="ARBA" id="ARBA00022840"/>
    </source>
</evidence>
<keyword evidence="2" id="KW-0547">Nucleotide-binding</keyword>
<keyword evidence="5" id="KW-0119">Carbohydrate metabolism</keyword>
<proteinExistence type="inferred from homology"/>
<dbReference type="AlphaFoldDB" id="A0A3D9G1F8"/>
<dbReference type="GO" id="GO:0004335">
    <property type="term" value="F:galactokinase activity"/>
    <property type="evidence" value="ECO:0007669"/>
    <property type="project" value="InterPro"/>
</dbReference>
<feature type="domain" description="GHMP kinase C-terminal" evidence="7">
    <location>
        <begin position="264"/>
        <end position="342"/>
    </location>
</feature>
<comment type="similarity">
    <text evidence="1">Belongs to the GHMP kinase family. GalK subfamily.</text>
</comment>
<dbReference type="InterPro" id="IPR014721">
    <property type="entry name" value="Ribsml_uS5_D2-typ_fold_subgr"/>
</dbReference>
<dbReference type="EMBL" id="QRDQ01000007">
    <property type="protein sequence ID" value="RED26407.1"/>
    <property type="molecule type" value="Genomic_DNA"/>
</dbReference>
<dbReference type="Proteomes" id="UP000257004">
    <property type="component" value="Unassembled WGS sequence"/>
</dbReference>
<dbReference type="PIRSF" id="PIRSF000530">
    <property type="entry name" value="Galactokinase"/>
    <property type="match status" value="1"/>
</dbReference>
<name>A0A3D9G1F8_9FLAO</name>
<dbReference type="GO" id="GO:0005524">
    <property type="term" value="F:ATP binding"/>
    <property type="evidence" value="ECO:0007669"/>
    <property type="project" value="UniProtKB-KW"/>
</dbReference>
<dbReference type="InterPro" id="IPR020568">
    <property type="entry name" value="Ribosomal_Su5_D2-typ_SF"/>
</dbReference>
<dbReference type="Gene3D" id="3.30.70.890">
    <property type="entry name" value="GHMP kinase, C-terminal domain"/>
    <property type="match status" value="1"/>
</dbReference>
<sequence length="363" mass="39653">MKEITSLAPGRTCLFGDHQDYLGLPVIACAINRNIKLTAKQNNTHNFVINMIDIDEVRIIDINATFEELEPRDYFASSLRVLRRYGCIPTVGYDITITGDIPINSGTSSSSALLMAWIRFLIDAFGVNHEVTPELLSKLGYESEVLEHGEPGGMMDHFSIGVGNIVHINTKMPFSFNVIGTQLKGLITGVSGVPKETIGLIGELKGNALMAIDLVKLNYPAFDLNTSEIQDLDKYRNCLPDRLIPYFEAAIKNYHYTKEALKEFEKPVLDLKKIGSLMNGHHEVLRDLLKITVPRIDAMINAALRAGAYGAKIVGSGGGGSIVVIADPAKENEVIEAILAAGAQEAYAVTVDPGVRIIENTEI</sequence>
<keyword evidence="3 9" id="KW-0418">Kinase</keyword>
<dbReference type="InterPro" id="IPR019539">
    <property type="entry name" value="GalKase_N"/>
</dbReference>
<dbReference type="SUPFAM" id="SSF54211">
    <property type="entry name" value="Ribosomal protein S5 domain 2-like"/>
    <property type="match status" value="1"/>
</dbReference>
<evidence type="ECO:0000256" key="1">
    <source>
        <dbReference type="ARBA" id="ARBA00006566"/>
    </source>
</evidence>
<dbReference type="Pfam" id="PF08544">
    <property type="entry name" value="GHMP_kinases_C"/>
    <property type="match status" value="1"/>
</dbReference>
<keyword evidence="4" id="KW-0067">ATP-binding</keyword>
<evidence type="ECO:0000259" key="8">
    <source>
        <dbReference type="Pfam" id="PF10509"/>
    </source>
</evidence>
<evidence type="ECO:0000313" key="9">
    <source>
        <dbReference type="EMBL" id="RED26407.1"/>
    </source>
</evidence>
<keyword evidence="5" id="KW-0299">Galactose metabolism</keyword>
<dbReference type="InterPro" id="IPR000705">
    <property type="entry name" value="Galactokinase"/>
</dbReference>
<dbReference type="PRINTS" id="PR00959">
    <property type="entry name" value="MEVGALKINASE"/>
</dbReference>
<dbReference type="Gene3D" id="3.30.230.10">
    <property type="match status" value="1"/>
</dbReference>
<dbReference type="Pfam" id="PF00288">
    <property type="entry name" value="GHMP_kinases_N"/>
    <property type="match status" value="1"/>
</dbReference>
<dbReference type="InterPro" id="IPR013750">
    <property type="entry name" value="GHMP_kinase_C_dom"/>
</dbReference>
<keyword evidence="3 9" id="KW-0808">Transferase</keyword>
<dbReference type="SUPFAM" id="SSF55060">
    <property type="entry name" value="GHMP Kinase, C-terminal domain"/>
    <property type="match status" value="1"/>
</dbReference>
<evidence type="ECO:0000256" key="5">
    <source>
        <dbReference type="ARBA" id="ARBA00023144"/>
    </source>
</evidence>
<dbReference type="InterPro" id="IPR036554">
    <property type="entry name" value="GHMP_kinase_C_sf"/>
</dbReference>